<keyword evidence="1 3" id="KW-0808">Transferase</keyword>
<proteinExistence type="predicted"/>
<dbReference type="GO" id="GO:0000030">
    <property type="term" value="F:mannosyltransferase activity"/>
    <property type="evidence" value="ECO:0007669"/>
    <property type="project" value="TreeGrafter"/>
</dbReference>
<protein>
    <submittedName>
        <fullName evidence="3">CDP-glycerol:poly(Glycerophosphate)glycerophosphotransferase</fullName>
    </submittedName>
    <submittedName>
        <fullName evidence="2">Glycosyl transferase</fullName>
    </submittedName>
</protein>
<dbReference type="PANTHER" id="PTHR32385:SF15">
    <property type="entry name" value="INOSITOL PHOSPHOCERAMIDE MANNOSYLTRANSFERASE 1"/>
    <property type="match status" value="1"/>
</dbReference>
<dbReference type="GO" id="GO:0016020">
    <property type="term" value="C:membrane"/>
    <property type="evidence" value="ECO:0007669"/>
    <property type="project" value="GOC"/>
</dbReference>
<dbReference type="InterPro" id="IPR029044">
    <property type="entry name" value="Nucleotide-diphossugar_trans"/>
</dbReference>
<evidence type="ECO:0000313" key="3">
    <source>
        <dbReference type="EMBL" id="SUV42747.1"/>
    </source>
</evidence>
<dbReference type="AlphaFoldDB" id="A0A380Z6U8"/>
<reference evidence="2 5" key="2">
    <citation type="submission" date="2018-08" db="EMBL/GenBank/DDBJ databases">
        <title>A genome reference for cultivated species of the human gut microbiota.</title>
        <authorList>
            <person name="Zou Y."/>
            <person name="Xue W."/>
            <person name="Luo G."/>
        </authorList>
    </citation>
    <scope>NUCLEOTIDE SEQUENCE [LARGE SCALE GENOMIC DNA]</scope>
    <source>
        <strain evidence="2 5">AM26-26AC</strain>
    </source>
</reference>
<dbReference type="Gene3D" id="3.90.550.20">
    <property type="match status" value="1"/>
</dbReference>
<dbReference type="GO" id="GO:0051999">
    <property type="term" value="P:mannosyl-inositol phosphorylceramide biosynthetic process"/>
    <property type="evidence" value="ECO:0007669"/>
    <property type="project" value="TreeGrafter"/>
</dbReference>
<name>A0A380Z6U8_9BACE</name>
<reference evidence="3 4" key="1">
    <citation type="submission" date="2018-06" db="EMBL/GenBank/DDBJ databases">
        <authorList>
            <consortium name="Pathogen Informatics"/>
            <person name="Doyle S."/>
        </authorList>
    </citation>
    <scope>NUCLEOTIDE SEQUENCE [LARGE SCALE GENOMIC DNA]</scope>
    <source>
        <strain evidence="3 4">NCTC11155</strain>
    </source>
</reference>
<evidence type="ECO:0000313" key="5">
    <source>
        <dbReference type="Proteomes" id="UP000283538"/>
    </source>
</evidence>
<dbReference type="PANTHER" id="PTHR32385">
    <property type="entry name" value="MANNOSYL PHOSPHORYLINOSITOL CERAMIDE SYNTHASE"/>
    <property type="match status" value="1"/>
</dbReference>
<gene>
    <name evidence="2" type="ORF">DW701_07100</name>
    <name evidence="3" type="ORF">NCTC11155_02121</name>
</gene>
<dbReference type="InterPro" id="IPR051706">
    <property type="entry name" value="Glycosyltransferase_domain"/>
</dbReference>
<dbReference type="InterPro" id="IPR007577">
    <property type="entry name" value="GlycoTrfase_DXD_sugar-bd_CS"/>
</dbReference>
<evidence type="ECO:0000313" key="2">
    <source>
        <dbReference type="EMBL" id="RHF09460.1"/>
    </source>
</evidence>
<dbReference type="Pfam" id="PF04488">
    <property type="entry name" value="Gly_transf_sug"/>
    <property type="match status" value="1"/>
</dbReference>
<dbReference type="Proteomes" id="UP000254424">
    <property type="component" value="Unassembled WGS sequence"/>
</dbReference>
<dbReference type="Proteomes" id="UP000283538">
    <property type="component" value="Unassembled WGS sequence"/>
</dbReference>
<dbReference type="SUPFAM" id="SSF53448">
    <property type="entry name" value="Nucleotide-diphospho-sugar transferases"/>
    <property type="match status" value="1"/>
</dbReference>
<dbReference type="OrthoDB" id="9802987at2"/>
<organism evidence="3 4">
    <name type="scientific">Bacteroides eggerthii</name>
    <dbReference type="NCBI Taxonomy" id="28111"/>
    <lineage>
        <taxon>Bacteria</taxon>
        <taxon>Pseudomonadati</taxon>
        <taxon>Bacteroidota</taxon>
        <taxon>Bacteroidia</taxon>
        <taxon>Bacteroidales</taxon>
        <taxon>Bacteroidaceae</taxon>
        <taxon>Bacteroides</taxon>
    </lineage>
</organism>
<dbReference type="GeneID" id="93068884"/>
<dbReference type="STRING" id="483216.BACEGG_00098"/>
<sequence length="256" mass="28829">MIPKVIHYCWFGRNPLPPFAVKCIESWKKFLPGYEIKEWNEDNFDVNIIPYTQEAYEARKYAFVSDYARFYILYHHGGIYFDTDVEVIKSIDDIIERGAFMGCENEAKPGATALAVAPGLGLGCNPGLGLGCNPGLGLYAEILGLYAGLHFLRSNGGLNLKTVVEYTTELLSAKGLKNVNEMQCVADVWIYPKEYFCPVNYQTNEMNITDNTRSIHHYAASWHGTRQILFKLVSKIVGKDVAHKISAIVKSFNLIK</sequence>
<evidence type="ECO:0000256" key="1">
    <source>
        <dbReference type="ARBA" id="ARBA00022679"/>
    </source>
</evidence>
<dbReference type="EMBL" id="QSLA01000006">
    <property type="protein sequence ID" value="RHF09460.1"/>
    <property type="molecule type" value="Genomic_DNA"/>
</dbReference>
<dbReference type="EMBL" id="UFSX01000002">
    <property type="protein sequence ID" value="SUV42747.1"/>
    <property type="molecule type" value="Genomic_DNA"/>
</dbReference>
<accession>A0A380Z6U8</accession>
<evidence type="ECO:0000313" key="4">
    <source>
        <dbReference type="Proteomes" id="UP000254424"/>
    </source>
</evidence>
<dbReference type="RefSeq" id="WP_004288363.1">
    <property type="nucleotide sequence ID" value="NZ_CABKNQ010000020.1"/>
</dbReference>